<protein>
    <submittedName>
        <fullName evidence="2">Uncharacterized protein</fullName>
    </submittedName>
</protein>
<accession>A0A8S5PAA5</accession>
<evidence type="ECO:0000313" key="2">
    <source>
        <dbReference type="EMBL" id="DAE03541.1"/>
    </source>
</evidence>
<reference evidence="2" key="1">
    <citation type="journal article" date="2021" name="Proc. Natl. Acad. Sci. U.S.A.">
        <title>A Catalog of Tens of Thousands of Viruses from Human Metagenomes Reveals Hidden Associations with Chronic Diseases.</title>
        <authorList>
            <person name="Tisza M.J."/>
            <person name="Buck C.B."/>
        </authorList>
    </citation>
    <scope>NUCLEOTIDE SEQUENCE</scope>
    <source>
        <strain evidence="2">CtpoI7</strain>
    </source>
</reference>
<organism evidence="2">
    <name type="scientific">Siphoviridae sp. ctpoI7</name>
    <dbReference type="NCBI Taxonomy" id="2825678"/>
    <lineage>
        <taxon>Viruses</taxon>
        <taxon>Duplodnaviria</taxon>
        <taxon>Heunggongvirae</taxon>
        <taxon>Uroviricota</taxon>
        <taxon>Caudoviricetes</taxon>
    </lineage>
</organism>
<feature type="transmembrane region" description="Helical" evidence="1">
    <location>
        <begin position="12"/>
        <end position="32"/>
    </location>
</feature>
<keyword evidence="1" id="KW-0812">Transmembrane</keyword>
<name>A0A8S5PAA5_9CAUD</name>
<sequence length="66" mass="7605">MKQLERLRKINKILAVMLVVTSIEAILVLTQFNNPLSTWETIEFALYLVAMIMGFGTVLKEYTKND</sequence>
<keyword evidence="1" id="KW-0472">Membrane</keyword>
<evidence type="ECO:0000256" key="1">
    <source>
        <dbReference type="SAM" id="Phobius"/>
    </source>
</evidence>
<feature type="transmembrane region" description="Helical" evidence="1">
    <location>
        <begin position="44"/>
        <end position="62"/>
    </location>
</feature>
<proteinExistence type="predicted"/>
<keyword evidence="1" id="KW-1133">Transmembrane helix</keyword>
<dbReference type="EMBL" id="BK015368">
    <property type="protein sequence ID" value="DAE03541.1"/>
    <property type="molecule type" value="Genomic_DNA"/>
</dbReference>